<keyword evidence="9" id="KW-1185">Reference proteome</keyword>
<evidence type="ECO:0000256" key="4">
    <source>
        <dbReference type="SAM" id="MobiDB-lite"/>
    </source>
</evidence>
<evidence type="ECO:0000259" key="6">
    <source>
        <dbReference type="PROSITE" id="PS50853"/>
    </source>
</evidence>
<organism evidence="8 9">
    <name type="scientific">Paractinoplanes ferrugineus</name>
    <dbReference type="NCBI Taxonomy" id="113564"/>
    <lineage>
        <taxon>Bacteria</taxon>
        <taxon>Bacillati</taxon>
        <taxon>Actinomycetota</taxon>
        <taxon>Actinomycetes</taxon>
        <taxon>Micromonosporales</taxon>
        <taxon>Micromonosporaceae</taxon>
        <taxon>Paractinoplanes</taxon>
    </lineage>
</organism>
<evidence type="ECO:0000256" key="1">
    <source>
        <dbReference type="ARBA" id="ARBA00023277"/>
    </source>
</evidence>
<dbReference type="GO" id="GO:0004553">
    <property type="term" value="F:hydrolase activity, hydrolyzing O-glycosyl compounds"/>
    <property type="evidence" value="ECO:0007669"/>
    <property type="project" value="InterPro"/>
</dbReference>
<dbReference type="PROSITE" id="PS51173">
    <property type="entry name" value="CBM2"/>
    <property type="match status" value="1"/>
</dbReference>
<feature type="signal peptide" evidence="5">
    <location>
        <begin position="1"/>
        <end position="30"/>
    </location>
</feature>
<dbReference type="InterPro" id="IPR003961">
    <property type="entry name" value="FN3_dom"/>
</dbReference>
<dbReference type="GO" id="GO:0030247">
    <property type="term" value="F:polysaccharide binding"/>
    <property type="evidence" value="ECO:0007669"/>
    <property type="project" value="UniProtKB-UniRule"/>
</dbReference>
<dbReference type="InterPro" id="IPR001919">
    <property type="entry name" value="CBD2"/>
</dbReference>
<feature type="region of interest" description="Disordered" evidence="4">
    <location>
        <begin position="45"/>
        <end position="89"/>
    </location>
</feature>
<reference evidence="8" key="1">
    <citation type="submission" date="2021-01" db="EMBL/GenBank/DDBJ databases">
        <title>Whole genome shotgun sequence of Actinoplanes ferrugineus NBRC 15555.</title>
        <authorList>
            <person name="Komaki H."/>
            <person name="Tamura T."/>
        </authorList>
    </citation>
    <scope>NUCLEOTIDE SEQUENCE</scope>
    <source>
        <strain evidence="8">NBRC 15555</strain>
    </source>
</reference>
<protein>
    <recommendedName>
        <fullName evidence="10">Fibronectin type III domain-containing protein</fullName>
    </recommendedName>
</protein>
<evidence type="ECO:0000313" key="9">
    <source>
        <dbReference type="Proteomes" id="UP000598174"/>
    </source>
</evidence>
<evidence type="ECO:0000256" key="3">
    <source>
        <dbReference type="ARBA" id="ARBA00023326"/>
    </source>
</evidence>
<dbReference type="Proteomes" id="UP000598174">
    <property type="component" value="Unassembled WGS sequence"/>
</dbReference>
<dbReference type="InterPro" id="IPR008965">
    <property type="entry name" value="CBM2/CBM3_carb-bd_dom_sf"/>
</dbReference>
<feature type="chain" id="PRO_5037087899" description="Fibronectin type III domain-containing protein" evidence="5">
    <location>
        <begin position="31"/>
        <end position="387"/>
    </location>
</feature>
<evidence type="ECO:0000313" key="8">
    <source>
        <dbReference type="EMBL" id="GIE11929.1"/>
    </source>
</evidence>
<gene>
    <name evidence="8" type="ORF">Afe05nite_37690</name>
</gene>
<evidence type="ECO:0008006" key="10">
    <source>
        <dbReference type="Google" id="ProtNLM"/>
    </source>
</evidence>
<feature type="domain" description="Fibronectin type-III" evidence="6">
    <location>
        <begin position="86"/>
        <end position="179"/>
    </location>
</feature>
<dbReference type="Gene3D" id="2.60.40.10">
    <property type="entry name" value="Immunoglobulins"/>
    <property type="match status" value="2"/>
</dbReference>
<dbReference type="InterPro" id="IPR013783">
    <property type="entry name" value="Ig-like_fold"/>
</dbReference>
<comment type="caution">
    <text evidence="8">The sequence shown here is derived from an EMBL/GenBank/DDBJ whole genome shotgun (WGS) entry which is preliminary data.</text>
</comment>
<keyword evidence="1" id="KW-0119">Carbohydrate metabolism</keyword>
<name>A0A919MEP9_9ACTN</name>
<dbReference type="InterPro" id="IPR036116">
    <property type="entry name" value="FN3_sf"/>
</dbReference>
<evidence type="ECO:0000256" key="5">
    <source>
        <dbReference type="SAM" id="SignalP"/>
    </source>
</evidence>
<dbReference type="SUPFAM" id="SSF49265">
    <property type="entry name" value="Fibronectin type III"/>
    <property type="match status" value="1"/>
</dbReference>
<dbReference type="CDD" id="cd00063">
    <property type="entry name" value="FN3"/>
    <property type="match status" value="1"/>
</dbReference>
<sequence>MSSRARATLFVLTITAATALVATTIDPVRAAPFTAAPAPVAQLSGAAPLTTQPPPNPSASASTSSSPRPTDSFPSSSGPAPARPGPITGLRVAAATPGSVTLAWDPIPRGCCDLSHTIIEYSEYEDTYLGTARVERGVDTVTVTDHIRPTGEYFFSVTAVDVNGLRSYPTALSVIVPNAATGDITPPAPPKAPAIDRITTNRVRLTWAPATDNVAVTGYDIYHISNYTVPSTLVARTAGTSVMLPFDTGTVPSGGWVVRARDAAGNLSFRSEIVWPPAAPVQPCGFGFRYLSERRGMFTAQVTITNPGWLSLDFWWLAFRFGGDQRITSVRGAQFSQDGSLVVLNGPAQARALPSGGSVTAVIEGRIRTDRTPPTAATLNGVACVAG</sequence>
<keyword evidence="2" id="KW-0326">Glycosidase</keyword>
<evidence type="ECO:0000256" key="2">
    <source>
        <dbReference type="ARBA" id="ARBA00023295"/>
    </source>
</evidence>
<proteinExistence type="predicted"/>
<dbReference type="PROSITE" id="PS50853">
    <property type="entry name" value="FN3"/>
    <property type="match status" value="1"/>
</dbReference>
<keyword evidence="3" id="KW-0624">Polysaccharide degradation</keyword>
<feature type="domain" description="CBM2" evidence="7">
    <location>
        <begin position="277"/>
        <end position="387"/>
    </location>
</feature>
<dbReference type="AlphaFoldDB" id="A0A919MEP9"/>
<feature type="compositionally biased region" description="Low complexity" evidence="4">
    <location>
        <begin position="58"/>
        <end position="80"/>
    </location>
</feature>
<keyword evidence="5" id="KW-0732">Signal</keyword>
<dbReference type="EMBL" id="BOMM01000035">
    <property type="protein sequence ID" value="GIE11929.1"/>
    <property type="molecule type" value="Genomic_DNA"/>
</dbReference>
<keyword evidence="2" id="KW-0378">Hydrolase</keyword>
<dbReference type="Pfam" id="PF00553">
    <property type="entry name" value="CBM_2"/>
    <property type="match status" value="1"/>
</dbReference>
<dbReference type="SUPFAM" id="SSF49384">
    <property type="entry name" value="Carbohydrate-binding domain"/>
    <property type="match status" value="1"/>
</dbReference>
<dbReference type="Gene3D" id="2.60.40.290">
    <property type="match status" value="1"/>
</dbReference>
<dbReference type="SMART" id="SM00060">
    <property type="entry name" value="FN3"/>
    <property type="match status" value="2"/>
</dbReference>
<dbReference type="SMART" id="SM00637">
    <property type="entry name" value="CBD_II"/>
    <property type="match status" value="1"/>
</dbReference>
<dbReference type="InterPro" id="IPR012291">
    <property type="entry name" value="CBM2_carb-bd_dom_sf"/>
</dbReference>
<evidence type="ECO:0000259" key="7">
    <source>
        <dbReference type="PROSITE" id="PS51173"/>
    </source>
</evidence>
<accession>A0A919MEP9</accession>
<dbReference type="GO" id="GO:0000272">
    <property type="term" value="P:polysaccharide catabolic process"/>
    <property type="evidence" value="ECO:0007669"/>
    <property type="project" value="UniProtKB-KW"/>
</dbReference>
<dbReference type="RefSeq" id="WP_203818438.1">
    <property type="nucleotide sequence ID" value="NZ_BAAABP010000038.1"/>
</dbReference>